<sequence length="693" mass="78339">MAFENEESFAASSVEEKYESAVRARANMDRDFLCPICLHTMKDAFLTRCGHNFCYSCIMTHLKNRNNCPCCAQYLTIDLLMPNFLLTKLMNELSASMMLKNASPAEQLRLALEQDADLPPKELDSLLLLLNERKQKLDREEAEINTEIIFDFLHRLQFRKLEAMKEVQSDLQFLKDDIATVERRLRCLLASNKSHSKRVCEESPLSDLDIHTEYGSTSTGGAVSMWRSGQSGAYTPPGEEKLNRAERIRIRNLAYTSVSTDIENDPSVDSPGEYAGAHKIAKKRRVLAQFEELQGAYFLRRRQIAFKECQKQQSQESVSKKGAYKDWDTYDDGLDDFQSILTTYTRYSQLRVVAELHHDDPFQPSSNIVSSIDFDGDDQLFATAGVTRRIKIFNFATVIDDVVDVHCPVTEIPTRSKLSCLSWNKLKKPLVASSDYEGIIAVWDVNRSQVNRSGLLAQHRTVDVPTWVRTRNIHSVVEYEEHEKRAWSVDFSCIDPSMMVSGSDDGKVKVWCINQDASAFSIDMKANICCVKYNPGSSNHIAIGSSDHHIHYYDLRNLRTPLFVFKGHRKAVSYVKFMSSNELVSASTDSTLRLWDVQTDTSVQTLGGHTNEKNFVGLTVNSDYIACGSETSEVFVYHKATSKPSFSHKFRSSYAEDIGDDISFVSAVCWKSESPTMLAANSQGTIKVLELAP</sequence>
<feature type="repeat" description="WD" evidence="7">
    <location>
        <begin position="565"/>
        <end position="605"/>
    </location>
</feature>
<dbReference type="Proteomes" id="UP000006727">
    <property type="component" value="Chromosome 13"/>
</dbReference>
<dbReference type="RefSeq" id="XP_024393416.1">
    <property type="nucleotide sequence ID" value="XM_024537648.2"/>
</dbReference>
<dbReference type="PaxDb" id="3218-PP1S37_28V6.1"/>
<dbReference type="SMART" id="SM00184">
    <property type="entry name" value="RING"/>
    <property type="match status" value="1"/>
</dbReference>
<keyword evidence="5" id="KW-0862">Zinc</keyword>
<dbReference type="InterPro" id="IPR015943">
    <property type="entry name" value="WD40/YVTN_repeat-like_dom_sf"/>
</dbReference>
<dbReference type="STRING" id="3218.A0A2K1JMR0"/>
<reference evidence="10 12" key="2">
    <citation type="journal article" date="2018" name="Plant J.">
        <title>The Physcomitrella patens chromosome-scale assembly reveals moss genome structure and evolution.</title>
        <authorList>
            <person name="Lang D."/>
            <person name="Ullrich K.K."/>
            <person name="Murat F."/>
            <person name="Fuchs J."/>
            <person name="Jenkins J."/>
            <person name="Haas F.B."/>
            <person name="Piednoel M."/>
            <person name="Gundlach H."/>
            <person name="Van Bel M."/>
            <person name="Meyberg R."/>
            <person name="Vives C."/>
            <person name="Morata J."/>
            <person name="Symeonidi A."/>
            <person name="Hiss M."/>
            <person name="Muchero W."/>
            <person name="Kamisugi Y."/>
            <person name="Saleh O."/>
            <person name="Blanc G."/>
            <person name="Decker E.L."/>
            <person name="van Gessel N."/>
            <person name="Grimwood J."/>
            <person name="Hayes R.D."/>
            <person name="Graham S.W."/>
            <person name="Gunter L.E."/>
            <person name="McDaniel S.F."/>
            <person name="Hoernstein S.N.W."/>
            <person name="Larsson A."/>
            <person name="Li F.W."/>
            <person name="Perroud P.F."/>
            <person name="Phillips J."/>
            <person name="Ranjan P."/>
            <person name="Rokshar D.S."/>
            <person name="Rothfels C.J."/>
            <person name="Schneider L."/>
            <person name="Shu S."/>
            <person name="Stevenson D.W."/>
            <person name="Thummler F."/>
            <person name="Tillich M."/>
            <person name="Villarreal Aguilar J.C."/>
            <person name="Widiez T."/>
            <person name="Wong G.K."/>
            <person name="Wymore A."/>
            <person name="Zhang Y."/>
            <person name="Zimmer A.D."/>
            <person name="Quatrano R.S."/>
            <person name="Mayer K.F.X."/>
            <person name="Goodstein D."/>
            <person name="Casacuberta J.M."/>
            <person name="Vandepoele K."/>
            <person name="Reski R."/>
            <person name="Cuming A.C."/>
            <person name="Tuskan G.A."/>
            <person name="Maumus F."/>
            <person name="Salse J."/>
            <person name="Schmutz J."/>
            <person name="Rensing S.A."/>
        </authorList>
    </citation>
    <scope>NUCLEOTIDE SEQUENCE [LARGE SCALE GENOMIC DNA]</scope>
    <source>
        <strain evidence="11 12">cv. Gransden 2004</strain>
    </source>
</reference>
<proteinExistence type="predicted"/>
<dbReference type="InterPro" id="IPR001841">
    <property type="entry name" value="Znf_RING"/>
</dbReference>
<keyword evidence="3" id="KW-0677">Repeat</keyword>
<evidence type="ECO:0000256" key="5">
    <source>
        <dbReference type="ARBA" id="ARBA00022833"/>
    </source>
</evidence>
<organism evidence="10">
    <name type="scientific">Physcomitrium patens</name>
    <name type="common">Spreading-leaved earth moss</name>
    <name type="synonym">Physcomitrella patens</name>
    <dbReference type="NCBI Taxonomy" id="3218"/>
    <lineage>
        <taxon>Eukaryota</taxon>
        <taxon>Viridiplantae</taxon>
        <taxon>Streptophyta</taxon>
        <taxon>Embryophyta</taxon>
        <taxon>Bryophyta</taxon>
        <taxon>Bryophytina</taxon>
        <taxon>Bryopsida</taxon>
        <taxon>Funariidae</taxon>
        <taxon>Funariales</taxon>
        <taxon>Funariaceae</taxon>
        <taxon>Physcomitrium</taxon>
    </lineage>
</organism>
<reference evidence="10 12" key="1">
    <citation type="journal article" date="2008" name="Science">
        <title>The Physcomitrella genome reveals evolutionary insights into the conquest of land by plants.</title>
        <authorList>
            <person name="Rensing S."/>
            <person name="Lang D."/>
            <person name="Zimmer A."/>
            <person name="Terry A."/>
            <person name="Salamov A."/>
            <person name="Shapiro H."/>
            <person name="Nishiyama T."/>
            <person name="Perroud P.-F."/>
            <person name="Lindquist E."/>
            <person name="Kamisugi Y."/>
            <person name="Tanahashi T."/>
            <person name="Sakakibara K."/>
            <person name="Fujita T."/>
            <person name="Oishi K."/>
            <person name="Shin-I T."/>
            <person name="Kuroki Y."/>
            <person name="Toyoda A."/>
            <person name="Suzuki Y."/>
            <person name="Hashimoto A."/>
            <person name="Yamaguchi K."/>
            <person name="Sugano A."/>
            <person name="Kohara Y."/>
            <person name="Fujiyama A."/>
            <person name="Anterola A."/>
            <person name="Aoki S."/>
            <person name="Ashton N."/>
            <person name="Barbazuk W.B."/>
            <person name="Barker E."/>
            <person name="Bennetzen J."/>
            <person name="Bezanilla M."/>
            <person name="Blankenship R."/>
            <person name="Cho S.H."/>
            <person name="Dutcher S."/>
            <person name="Estelle M."/>
            <person name="Fawcett J.A."/>
            <person name="Gundlach H."/>
            <person name="Hanada K."/>
            <person name="Heyl A."/>
            <person name="Hicks K.A."/>
            <person name="Hugh J."/>
            <person name="Lohr M."/>
            <person name="Mayer K."/>
            <person name="Melkozernov A."/>
            <person name="Murata T."/>
            <person name="Nelson D."/>
            <person name="Pils B."/>
            <person name="Prigge M."/>
            <person name="Reiss B."/>
            <person name="Renner T."/>
            <person name="Rombauts S."/>
            <person name="Rushton P."/>
            <person name="Sanderfoot A."/>
            <person name="Schween G."/>
            <person name="Shiu S.-H."/>
            <person name="Stueber K."/>
            <person name="Theodoulou F.L."/>
            <person name="Tu H."/>
            <person name="Van de Peer Y."/>
            <person name="Verrier P.J."/>
            <person name="Waters E."/>
            <person name="Wood A."/>
            <person name="Yang L."/>
            <person name="Cove D."/>
            <person name="Cuming A."/>
            <person name="Hasebe M."/>
            <person name="Lucas S."/>
            <person name="Mishler D.B."/>
            <person name="Reski R."/>
            <person name="Grigoriev I."/>
            <person name="Quatrano R.S."/>
            <person name="Boore J.L."/>
        </authorList>
    </citation>
    <scope>NUCLEOTIDE SEQUENCE [LARGE SCALE GENOMIC DNA]</scope>
    <source>
        <strain evidence="11 12">cv. Gransden 2004</strain>
    </source>
</reference>
<dbReference type="GO" id="GO:0043161">
    <property type="term" value="P:proteasome-mediated ubiquitin-dependent protein catabolic process"/>
    <property type="evidence" value="ECO:0000318"/>
    <property type="project" value="GO_Central"/>
</dbReference>
<protein>
    <recommendedName>
        <fullName evidence="9">RING-type domain-containing protein</fullName>
    </recommendedName>
</protein>
<dbReference type="InterPro" id="IPR020472">
    <property type="entry name" value="WD40_PAC1"/>
</dbReference>
<evidence type="ECO:0000256" key="6">
    <source>
        <dbReference type="PROSITE-ProRule" id="PRU00175"/>
    </source>
</evidence>
<dbReference type="InterPro" id="IPR001680">
    <property type="entry name" value="WD40_rpt"/>
</dbReference>
<name>A0A2K1JMR0_PHYPA</name>
<dbReference type="InterPro" id="IPR013083">
    <property type="entry name" value="Znf_RING/FYVE/PHD"/>
</dbReference>
<dbReference type="SMART" id="SM00320">
    <property type="entry name" value="WD40"/>
    <property type="match status" value="7"/>
</dbReference>
<evidence type="ECO:0000313" key="11">
    <source>
        <dbReference type="EnsemblPlants" id="Pp3c13_21340V3.1"/>
    </source>
</evidence>
<evidence type="ECO:0000256" key="7">
    <source>
        <dbReference type="PROSITE-ProRule" id="PRU00221"/>
    </source>
</evidence>
<dbReference type="InterPro" id="IPR042755">
    <property type="entry name" value="COP1"/>
</dbReference>
<feature type="domain" description="RING-type" evidence="9">
    <location>
        <begin position="34"/>
        <end position="71"/>
    </location>
</feature>
<keyword evidence="4 6" id="KW-0863">Zinc-finger</keyword>
<dbReference type="Gramene" id="Pp3c13_21340V3.1">
    <property type="protein sequence ID" value="Pp3c13_21340V3.1"/>
    <property type="gene ID" value="Pp3c13_21340"/>
</dbReference>
<dbReference type="InterPro" id="IPR036322">
    <property type="entry name" value="WD40_repeat_dom_sf"/>
</dbReference>
<accession>A0A2K1JMR0</accession>
<dbReference type="GeneID" id="112290861"/>
<keyword evidence="12" id="KW-1185">Reference proteome</keyword>
<dbReference type="PANTHER" id="PTHR44080:SF1">
    <property type="entry name" value="E3 UBIQUITIN-PROTEIN LIGASE COP1"/>
    <property type="match status" value="1"/>
</dbReference>
<dbReference type="SUPFAM" id="SSF57850">
    <property type="entry name" value="RING/U-box"/>
    <property type="match status" value="1"/>
</dbReference>
<evidence type="ECO:0000313" key="10">
    <source>
        <dbReference type="EMBL" id="PNR42834.1"/>
    </source>
</evidence>
<dbReference type="OrthoDB" id="273771at2759"/>
<reference evidence="11" key="3">
    <citation type="submission" date="2020-12" db="UniProtKB">
        <authorList>
            <consortium name="EnsemblPlants"/>
        </authorList>
    </citation>
    <scope>IDENTIFICATION</scope>
</reference>
<evidence type="ECO:0000313" key="12">
    <source>
        <dbReference type="Proteomes" id="UP000006727"/>
    </source>
</evidence>
<dbReference type="SUPFAM" id="SSF50978">
    <property type="entry name" value="WD40 repeat-like"/>
    <property type="match status" value="1"/>
</dbReference>
<keyword evidence="8" id="KW-0175">Coiled coil</keyword>
<dbReference type="CDD" id="cd16504">
    <property type="entry name" value="RING-HC_COP1"/>
    <property type="match status" value="1"/>
</dbReference>
<evidence type="ECO:0000256" key="4">
    <source>
        <dbReference type="ARBA" id="ARBA00022771"/>
    </source>
</evidence>
<dbReference type="GO" id="GO:0008270">
    <property type="term" value="F:zinc ion binding"/>
    <property type="evidence" value="ECO:0007669"/>
    <property type="project" value="UniProtKB-KW"/>
</dbReference>
<dbReference type="RefSeq" id="XP_024393417.1">
    <property type="nucleotide sequence ID" value="XM_024537649.2"/>
</dbReference>
<dbReference type="PROSITE" id="PS50082">
    <property type="entry name" value="WD_REPEATS_2"/>
    <property type="match status" value="2"/>
</dbReference>
<keyword evidence="1 7" id="KW-0853">WD repeat</keyword>
<dbReference type="Gene3D" id="2.130.10.10">
    <property type="entry name" value="YVTN repeat-like/Quinoprotein amine dehydrogenase"/>
    <property type="match status" value="1"/>
</dbReference>
<evidence type="ECO:0000259" key="9">
    <source>
        <dbReference type="PROSITE" id="PS50089"/>
    </source>
</evidence>
<feature type="coiled-coil region" evidence="8">
    <location>
        <begin position="123"/>
        <end position="191"/>
    </location>
</feature>
<dbReference type="Gene3D" id="3.30.40.10">
    <property type="entry name" value="Zinc/RING finger domain, C3HC4 (zinc finger)"/>
    <property type="match status" value="1"/>
</dbReference>
<dbReference type="PROSITE" id="PS50089">
    <property type="entry name" value="ZF_RING_2"/>
    <property type="match status" value="1"/>
</dbReference>
<gene>
    <name evidence="11" type="primary">LOC112290861</name>
    <name evidence="10" type="ORF">PHYPA_017665</name>
</gene>
<keyword evidence="2" id="KW-0479">Metal-binding</keyword>
<dbReference type="EMBL" id="ABEU02000013">
    <property type="protein sequence ID" value="PNR42834.1"/>
    <property type="molecule type" value="Genomic_DNA"/>
</dbReference>
<dbReference type="Gramene" id="Pp3c13_21340V3.2">
    <property type="protein sequence ID" value="Pp3c13_21340V3.2"/>
    <property type="gene ID" value="Pp3c13_21340"/>
</dbReference>
<dbReference type="AlphaFoldDB" id="A0A2K1JMR0"/>
<dbReference type="EnsemblPlants" id="Pp3c13_21340V3.1">
    <property type="protein sequence ID" value="Pp3c13_21340V3.1"/>
    <property type="gene ID" value="Pp3c13_21340"/>
</dbReference>
<dbReference type="InterPro" id="IPR019775">
    <property type="entry name" value="WD40_repeat_CS"/>
</dbReference>
<dbReference type="PROSITE" id="PS50294">
    <property type="entry name" value="WD_REPEATS_REGION"/>
    <property type="match status" value="1"/>
</dbReference>
<dbReference type="InterPro" id="IPR017907">
    <property type="entry name" value="Znf_RING_CS"/>
</dbReference>
<feature type="repeat" description="WD" evidence="7">
    <location>
        <begin position="479"/>
        <end position="521"/>
    </location>
</feature>
<evidence type="ECO:0000256" key="8">
    <source>
        <dbReference type="SAM" id="Coils"/>
    </source>
</evidence>
<dbReference type="PRINTS" id="PR00320">
    <property type="entry name" value="GPROTEINBRPT"/>
</dbReference>
<dbReference type="PROSITE" id="PS00678">
    <property type="entry name" value="WD_REPEATS_1"/>
    <property type="match status" value="1"/>
</dbReference>
<dbReference type="GO" id="GO:0061630">
    <property type="term" value="F:ubiquitin protein ligase activity"/>
    <property type="evidence" value="ECO:0000318"/>
    <property type="project" value="GO_Central"/>
</dbReference>
<dbReference type="PANTHER" id="PTHR44080">
    <property type="entry name" value="E3 UBIQUITIN-PROTEIN LIGASE COP1"/>
    <property type="match status" value="1"/>
</dbReference>
<dbReference type="Pfam" id="PF13923">
    <property type="entry name" value="zf-C3HC4_2"/>
    <property type="match status" value="1"/>
</dbReference>
<dbReference type="Pfam" id="PF00400">
    <property type="entry name" value="WD40"/>
    <property type="match status" value="3"/>
</dbReference>
<evidence type="ECO:0000256" key="1">
    <source>
        <dbReference type="ARBA" id="ARBA00022574"/>
    </source>
</evidence>
<evidence type="ECO:0000256" key="3">
    <source>
        <dbReference type="ARBA" id="ARBA00022737"/>
    </source>
</evidence>
<dbReference type="PROSITE" id="PS00518">
    <property type="entry name" value="ZF_RING_1"/>
    <property type="match status" value="1"/>
</dbReference>
<dbReference type="EnsemblPlants" id="Pp3c13_21340V3.2">
    <property type="protein sequence ID" value="Pp3c13_21340V3.2"/>
    <property type="gene ID" value="Pp3c13_21340"/>
</dbReference>
<evidence type="ECO:0000256" key="2">
    <source>
        <dbReference type="ARBA" id="ARBA00022723"/>
    </source>
</evidence>